<protein>
    <submittedName>
        <fullName evidence="2">Uncharacterized protein</fullName>
    </submittedName>
</protein>
<feature type="compositionally biased region" description="Basic and acidic residues" evidence="1">
    <location>
        <begin position="37"/>
        <end position="47"/>
    </location>
</feature>
<evidence type="ECO:0000256" key="1">
    <source>
        <dbReference type="SAM" id="MobiDB-lite"/>
    </source>
</evidence>
<dbReference type="AlphaFoldDB" id="A0A9N9ZQN6"/>
<organism evidence="2 3">
    <name type="scientific">Clonostachys solani</name>
    <dbReference type="NCBI Taxonomy" id="160281"/>
    <lineage>
        <taxon>Eukaryota</taxon>
        <taxon>Fungi</taxon>
        <taxon>Dikarya</taxon>
        <taxon>Ascomycota</taxon>
        <taxon>Pezizomycotina</taxon>
        <taxon>Sordariomycetes</taxon>
        <taxon>Hypocreomycetidae</taxon>
        <taxon>Hypocreales</taxon>
        <taxon>Bionectriaceae</taxon>
        <taxon>Clonostachys</taxon>
    </lineage>
</organism>
<gene>
    <name evidence="2" type="ORF">CSOL1703_00011580</name>
</gene>
<accession>A0A9N9ZQN6</accession>
<dbReference type="Proteomes" id="UP000775872">
    <property type="component" value="Unassembled WGS sequence"/>
</dbReference>
<dbReference type="OrthoDB" id="5147268at2759"/>
<evidence type="ECO:0000313" key="3">
    <source>
        <dbReference type="Proteomes" id="UP000775872"/>
    </source>
</evidence>
<proteinExistence type="predicted"/>
<comment type="caution">
    <text evidence="2">The sequence shown here is derived from an EMBL/GenBank/DDBJ whole genome shotgun (WGS) entry which is preliminary data.</text>
</comment>
<evidence type="ECO:0000313" key="2">
    <source>
        <dbReference type="EMBL" id="CAH0059540.1"/>
    </source>
</evidence>
<name>A0A9N9ZQN6_9HYPO</name>
<reference evidence="3" key="1">
    <citation type="submission" date="2019-06" db="EMBL/GenBank/DDBJ databases">
        <authorList>
            <person name="Broberg M."/>
        </authorList>
    </citation>
    <scope>NUCLEOTIDE SEQUENCE [LARGE SCALE GENOMIC DNA]</scope>
</reference>
<reference evidence="2 3" key="2">
    <citation type="submission" date="2021-10" db="EMBL/GenBank/DDBJ databases">
        <authorList>
            <person name="Piombo E."/>
        </authorList>
    </citation>
    <scope>NUCLEOTIDE SEQUENCE [LARGE SCALE GENOMIC DNA]</scope>
</reference>
<dbReference type="EMBL" id="CABFOC020000097">
    <property type="protein sequence ID" value="CAH0059540.1"/>
    <property type="molecule type" value="Genomic_DNA"/>
</dbReference>
<sequence length="104" mass="10990">MAMAAVEACSPCKTTLHQLGRRPSSAGSHAVQAAHANDQHASADDARGHGDTCIAVGHMKVADGCLKPRAANWAEGFDLSGMNPNHQQAVTREVFLVRFGPCRL</sequence>
<feature type="region of interest" description="Disordered" evidence="1">
    <location>
        <begin position="20"/>
        <end position="47"/>
    </location>
</feature>
<keyword evidence="3" id="KW-1185">Reference proteome</keyword>